<dbReference type="PANTHER" id="PTHR37844">
    <property type="entry name" value="SER/THR PROTEIN PHOSPHATASE SUPERFAMILY (AFU_ORTHOLOGUE AFUA_1G14840)"/>
    <property type="match status" value="1"/>
</dbReference>
<dbReference type="Proteomes" id="UP000226031">
    <property type="component" value="Unassembled WGS sequence"/>
</dbReference>
<dbReference type="VEuPathDB" id="FungiDB:EMCG_04199"/>
<proteinExistence type="predicted"/>
<sequence>MVNSLENFRFLARLAMESVSLRESDFSRIDGWSADNHRVAHFADRAWLNAEVESISRLKPQRKIAVLTHYSPSADKQSIDSTHTRSKISSSFMTDLSKEACWTSNNVKAWAFGHSHFNCDFEVPLKFSR</sequence>
<gene>
    <name evidence="1" type="ORF">GX50_05450</name>
</gene>
<comment type="caution">
    <text evidence="1">The sequence shown here is derived from an EMBL/GenBank/DDBJ whole genome shotgun (WGS) entry which is preliminary data.</text>
</comment>
<evidence type="ECO:0008006" key="3">
    <source>
        <dbReference type="Google" id="ProtNLM"/>
    </source>
</evidence>
<protein>
    <recommendedName>
        <fullName evidence="3">Calcineurin-like phosphoesterase domain-containing protein</fullName>
    </recommendedName>
</protein>
<dbReference type="SUPFAM" id="SSF56300">
    <property type="entry name" value="Metallo-dependent phosphatases"/>
    <property type="match status" value="1"/>
</dbReference>
<name>A0A2B7Z5Y7_9EURO</name>
<dbReference type="AlphaFoldDB" id="A0A2B7Z5Y7"/>
<evidence type="ECO:0000313" key="1">
    <source>
        <dbReference type="EMBL" id="PGH31784.1"/>
    </source>
</evidence>
<reference evidence="1 2" key="1">
    <citation type="submission" date="2017-10" db="EMBL/GenBank/DDBJ databases">
        <title>Comparative genomics in systemic dimorphic fungi from Ajellomycetaceae.</title>
        <authorList>
            <person name="Munoz J.F."/>
            <person name="Mcewen J.G."/>
            <person name="Clay O.K."/>
            <person name="Cuomo C.A."/>
        </authorList>
    </citation>
    <scope>NUCLEOTIDE SEQUENCE [LARGE SCALE GENOMIC DNA]</scope>
    <source>
        <strain evidence="1 2">UAMH4076</strain>
    </source>
</reference>
<keyword evidence="2" id="KW-1185">Reference proteome</keyword>
<accession>A0A2B7Z5Y7</accession>
<dbReference type="InterPro" id="IPR029052">
    <property type="entry name" value="Metallo-depent_PP-like"/>
</dbReference>
<dbReference type="PANTHER" id="PTHR37844:SF2">
    <property type="entry name" value="SER_THR PROTEIN PHOSPHATASE SUPERFAMILY (AFU_ORTHOLOGUE AFUA_1G14840)"/>
    <property type="match status" value="1"/>
</dbReference>
<dbReference type="EMBL" id="PDND01000115">
    <property type="protein sequence ID" value="PGH31784.1"/>
    <property type="molecule type" value="Genomic_DNA"/>
</dbReference>
<evidence type="ECO:0000313" key="2">
    <source>
        <dbReference type="Proteomes" id="UP000226031"/>
    </source>
</evidence>
<organism evidence="1 2">
    <name type="scientific">[Emmonsia] crescens</name>
    <dbReference type="NCBI Taxonomy" id="73230"/>
    <lineage>
        <taxon>Eukaryota</taxon>
        <taxon>Fungi</taxon>
        <taxon>Dikarya</taxon>
        <taxon>Ascomycota</taxon>
        <taxon>Pezizomycotina</taxon>
        <taxon>Eurotiomycetes</taxon>
        <taxon>Eurotiomycetidae</taxon>
        <taxon>Onygenales</taxon>
        <taxon>Ajellomycetaceae</taxon>
        <taxon>Emergomyces</taxon>
    </lineage>
</organism>